<dbReference type="Proteomes" id="UP001154240">
    <property type="component" value="Unassembled WGS sequence"/>
</dbReference>
<feature type="domain" description="ACT" evidence="8">
    <location>
        <begin position="770"/>
        <end position="851"/>
    </location>
</feature>
<dbReference type="InterPro" id="IPR002912">
    <property type="entry name" value="ACT_dom"/>
</dbReference>
<evidence type="ECO:0000313" key="10">
    <source>
        <dbReference type="EMBL" id="MDG4474870.1"/>
    </source>
</evidence>
<evidence type="ECO:0000256" key="6">
    <source>
        <dbReference type="ARBA" id="ARBA00023268"/>
    </source>
</evidence>
<dbReference type="InterPro" id="IPR006674">
    <property type="entry name" value="HD_domain"/>
</dbReference>
<dbReference type="Gene3D" id="1.10.3090.10">
    <property type="entry name" value="cca-adding enzyme, domain 2"/>
    <property type="match status" value="1"/>
</dbReference>
<dbReference type="Pfam" id="PF08335">
    <property type="entry name" value="GlnD_UR_UTase"/>
    <property type="match status" value="1"/>
</dbReference>
<dbReference type="CDD" id="cd04899">
    <property type="entry name" value="ACT_ACR-UUR-like_2"/>
    <property type="match status" value="1"/>
</dbReference>
<comment type="domain">
    <text evidence="7">Has four distinct domains: an N-terminal nucleotidyltransferase (NT) domain responsible for UTase activity, a central HD domain that encodes UR activity, and two C-terminal ACT domains that seem to have a role in glutamine sensing.</text>
</comment>
<dbReference type="SUPFAM" id="SSF81301">
    <property type="entry name" value="Nucleotidyltransferase"/>
    <property type="match status" value="1"/>
</dbReference>
<keyword evidence="3" id="KW-0677">Repeat</keyword>
<comment type="function">
    <text evidence="7">Modifies, by uridylylation and deuridylylation, the PII regulatory proteins (GlnB and homologs), in response to the nitrogen status of the cell that GlnD senses through the glutamine level. Under low glutamine levels, catalyzes the conversion of the PII proteins and UTP to PII-UMP and PPi, while under higher glutamine levels, GlnD hydrolyzes PII-UMP to PII and UMP (deuridylylation). Thus, controls uridylylation state and activity of the PII proteins, and plays an important role in the regulation of nitrogen metabolism.</text>
</comment>
<dbReference type="GO" id="GO:0008081">
    <property type="term" value="F:phosphoric diester hydrolase activity"/>
    <property type="evidence" value="ECO:0007669"/>
    <property type="project" value="UniProtKB-UniRule"/>
</dbReference>
<evidence type="ECO:0000256" key="1">
    <source>
        <dbReference type="ARBA" id="ARBA00022679"/>
    </source>
</evidence>
<dbReference type="AlphaFoldDB" id="A0A9X4MEV1"/>
<dbReference type="RefSeq" id="WP_307631850.1">
    <property type="nucleotide sequence ID" value="NZ_JAPHEH010000001.1"/>
</dbReference>
<keyword evidence="11" id="KW-1185">Reference proteome</keyword>
<comment type="caution">
    <text evidence="10">The sequence shown here is derived from an EMBL/GenBank/DDBJ whole genome shotgun (WGS) entry which is preliminary data.</text>
</comment>
<sequence>MDVELRAKREALEYLWRQGLSGQALLHKNSQLIDDYLAACFANCPEASEGMCLIALGGYGRKELFPYSDIDLLLLHAPEAEHRLGPVTEALFYPLWDAGLEVGHGVRTEDACLADARQDFFFQVALLDARHIAGSLPLFNAMRQSFHRELLAGHRQEFLHTMIQHRNERHQRFGMHSYQLEPNIKESRGGFRDIQAIIWVSHALFGLQALDDIEEAGLISPQEKESFAQARDFLIKIRNRLHYLSGRKNDQLFFEYQEEMAKAFKYHDTRGTLGVERFMQDTYRHLQAIATTTDLFFEHVDETLGAPRANPVEQTIEPGITIRQERLHLTDQALLEKRPYLLMRLFAHAGKTGLEIHHRSRKIITANLHLVDDKLRHSKRMAKPFFDVLKNSKDVMSVLAVLLDTGLLTAYLPEFEQIHALAQHDVYHVFTVDRHLLQTVAELKKISLDKTPFAGIASPHVLFLAALLHDIGKGHHEDHAQHGSILAAGVGKRLGLTREETACLQFLVAKHLFLTVTALRRDLDDDAFLRQCAEQIQSQERLTMLYLLSIADAKATGPTAWSEWKGALLLEMSLKISHLLERQDAPPPDKSQGADWMLEQVRAILGKAAPTDYKILPEEYLLSFPPEEIAHHLRLRTGLKNDKQAITEPADHGLSWSVLVMAHDSTGLLAKICGTLALHGLNVVSAQIFTWEDGTAVDVLNVRPTAELSYAEQNWQALGEDLNLALKNRLGLSHRLVDKFRSAFRPSGQKNVQAPPRVVIDNKISEQYTIIEVFANDRPGLLYDITRTLADFEINIHRARFSSDGDQVVDVFYTLDSFATKINNASFQEEISKALLHIAENETGTGTKLQW</sequence>
<accession>A0A9X4MEV1</accession>
<dbReference type="InterPro" id="IPR010043">
    <property type="entry name" value="UTase/UR"/>
</dbReference>
<comment type="catalytic activity">
    <reaction evidence="7">
        <text>[protein-PII]-L-tyrosine + UTP = [protein-PII]-uridylyl-L-tyrosine + diphosphate</text>
        <dbReference type="Rhea" id="RHEA:13673"/>
        <dbReference type="Rhea" id="RHEA-COMP:12147"/>
        <dbReference type="Rhea" id="RHEA-COMP:12148"/>
        <dbReference type="ChEBI" id="CHEBI:33019"/>
        <dbReference type="ChEBI" id="CHEBI:46398"/>
        <dbReference type="ChEBI" id="CHEBI:46858"/>
        <dbReference type="ChEBI" id="CHEBI:90602"/>
        <dbReference type="EC" id="2.7.7.59"/>
    </reaction>
</comment>
<keyword evidence="5 7" id="KW-0460">Magnesium</keyword>
<dbReference type="InterPro" id="IPR003607">
    <property type="entry name" value="HD/PDEase_dom"/>
</dbReference>
<evidence type="ECO:0000256" key="5">
    <source>
        <dbReference type="ARBA" id="ARBA00022842"/>
    </source>
</evidence>
<evidence type="ECO:0000256" key="3">
    <source>
        <dbReference type="ARBA" id="ARBA00022737"/>
    </source>
</evidence>
<dbReference type="InterPro" id="IPR045865">
    <property type="entry name" value="ACT-like_dom_sf"/>
</dbReference>
<dbReference type="Gene3D" id="1.20.120.330">
    <property type="entry name" value="Nucleotidyltransferases domain 2"/>
    <property type="match status" value="1"/>
</dbReference>
<dbReference type="InterPro" id="IPR043519">
    <property type="entry name" value="NT_sf"/>
</dbReference>
<evidence type="ECO:0000259" key="9">
    <source>
        <dbReference type="PROSITE" id="PS51831"/>
    </source>
</evidence>
<comment type="similarity">
    <text evidence="7">Belongs to the GlnD family.</text>
</comment>
<protein>
    <recommendedName>
        <fullName evidence="7">Bifunctional uridylyltransferase/uridylyl-removing enzyme</fullName>
        <shortName evidence="7">UTase/UR</shortName>
    </recommendedName>
    <alternativeName>
        <fullName evidence="7">Bifunctional [protein-PII] modification enzyme</fullName>
    </alternativeName>
    <alternativeName>
        <fullName evidence="7">Bifunctional nitrogen sensor protein</fullName>
    </alternativeName>
    <domain>
        <recommendedName>
            <fullName evidence="7">[Protein-PII] uridylyltransferase</fullName>
            <shortName evidence="7">PII uridylyltransferase</shortName>
            <shortName evidence="7">UTase</shortName>
            <ecNumber evidence="7">2.7.7.59</ecNumber>
        </recommendedName>
    </domain>
    <domain>
        <recommendedName>
            <fullName evidence="7">[Protein-PII]-UMP uridylyl-removing enzyme</fullName>
            <shortName evidence="7">UR</shortName>
            <ecNumber evidence="7">3.1.4.-</ecNumber>
        </recommendedName>
    </domain>
</protein>
<comment type="cofactor">
    <cofactor evidence="7">
        <name>Mg(2+)</name>
        <dbReference type="ChEBI" id="CHEBI:18420"/>
    </cofactor>
</comment>
<dbReference type="PANTHER" id="PTHR47320:SF1">
    <property type="entry name" value="BIFUNCTIONAL URIDYLYLTRANSFERASE_URIDYLYL-REMOVING ENZYME"/>
    <property type="match status" value="1"/>
</dbReference>
<dbReference type="EC" id="3.1.4.-" evidence="7"/>
<dbReference type="GO" id="GO:0008773">
    <property type="term" value="F:[protein-PII] uridylyltransferase activity"/>
    <property type="evidence" value="ECO:0007669"/>
    <property type="project" value="UniProtKB-UniRule"/>
</dbReference>
<dbReference type="EMBL" id="JAPHEH010000001">
    <property type="protein sequence ID" value="MDG4474870.1"/>
    <property type="molecule type" value="Genomic_DNA"/>
</dbReference>
<evidence type="ECO:0000313" key="11">
    <source>
        <dbReference type="Proteomes" id="UP001154240"/>
    </source>
</evidence>
<dbReference type="Pfam" id="PF01842">
    <property type="entry name" value="ACT"/>
    <property type="match status" value="1"/>
</dbReference>
<keyword evidence="6 7" id="KW-0511">Multifunctional enzyme</keyword>
<gene>
    <name evidence="7 10" type="primary">glnD</name>
    <name evidence="10" type="ORF">OLX77_01680</name>
</gene>
<evidence type="ECO:0000256" key="7">
    <source>
        <dbReference type="HAMAP-Rule" id="MF_00277"/>
    </source>
</evidence>
<dbReference type="PROSITE" id="PS51671">
    <property type="entry name" value="ACT"/>
    <property type="match status" value="2"/>
</dbReference>
<comment type="catalytic activity">
    <reaction evidence="7">
        <text>[protein-PII]-uridylyl-L-tyrosine + H2O = [protein-PII]-L-tyrosine + UMP + H(+)</text>
        <dbReference type="Rhea" id="RHEA:48600"/>
        <dbReference type="Rhea" id="RHEA-COMP:12147"/>
        <dbReference type="Rhea" id="RHEA-COMP:12148"/>
        <dbReference type="ChEBI" id="CHEBI:15377"/>
        <dbReference type="ChEBI" id="CHEBI:15378"/>
        <dbReference type="ChEBI" id="CHEBI:46858"/>
        <dbReference type="ChEBI" id="CHEBI:57865"/>
        <dbReference type="ChEBI" id="CHEBI:90602"/>
    </reaction>
</comment>
<dbReference type="SMART" id="SM00471">
    <property type="entry name" value="HDc"/>
    <property type="match status" value="1"/>
</dbReference>
<keyword evidence="2 7" id="KW-0548">Nucleotidyltransferase</keyword>
<organism evidence="10 11">
    <name type="scientific">Thiovibrio frasassiensis</name>
    <dbReference type="NCBI Taxonomy" id="2984131"/>
    <lineage>
        <taxon>Bacteria</taxon>
        <taxon>Pseudomonadati</taxon>
        <taxon>Thermodesulfobacteriota</taxon>
        <taxon>Desulfobulbia</taxon>
        <taxon>Desulfobulbales</taxon>
        <taxon>Thiovibrionaceae</taxon>
        <taxon>Thiovibrio</taxon>
    </lineage>
</organism>
<proteinExistence type="inferred from homology"/>
<reference evidence="10" key="2">
    <citation type="submission" date="2022-10" db="EMBL/GenBank/DDBJ databases">
        <authorList>
            <person name="Aronson H.S."/>
        </authorList>
    </citation>
    <scope>NUCLEOTIDE SEQUENCE</scope>
    <source>
        <strain evidence="10">RS19-109</strain>
    </source>
</reference>
<evidence type="ECO:0000259" key="8">
    <source>
        <dbReference type="PROSITE" id="PS51671"/>
    </source>
</evidence>
<dbReference type="SUPFAM" id="SSF55021">
    <property type="entry name" value="ACT-like"/>
    <property type="match status" value="2"/>
</dbReference>
<evidence type="ECO:0000256" key="4">
    <source>
        <dbReference type="ARBA" id="ARBA00022801"/>
    </source>
</evidence>
<dbReference type="PIRSF" id="PIRSF006288">
    <property type="entry name" value="PII_uridyltransf"/>
    <property type="match status" value="1"/>
</dbReference>
<dbReference type="CDD" id="cd05401">
    <property type="entry name" value="NT_GlnE_GlnD_like"/>
    <property type="match status" value="1"/>
</dbReference>
<dbReference type="Gene3D" id="3.30.70.260">
    <property type="match status" value="1"/>
</dbReference>
<dbReference type="SUPFAM" id="SSF109604">
    <property type="entry name" value="HD-domain/PDEase-like"/>
    <property type="match status" value="1"/>
</dbReference>
<dbReference type="InterPro" id="IPR013546">
    <property type="entry name" value="PII_UdlTrfase/GS_AdlTrfase"/>
</dbReference>
<name>A0A9X4MEV1_9BACT</name>
<dbReference type="Pfam" id="PF01966">
    <property type="entry name" value="HD"/>
    <property type="match status" value="1"/>
</dbReference>
<comment type="caution">
    <text evidence="7">Lacks conserved residue(s) required for the propagation of feature annotation.</text>
</comment>
<feature type="region of interest" description="Uridylyltransferase" evidence="7">
    <location>
        <begin position="1"/>
        <end position="315"/>
    </location>
</feature>
<dbReference type="CDD" id="cd04900">
    <property type="entry name" value="ACT_UUR-like_1"/>
    <property type="match status" value="1"/>
</dbReference>
<feature type="domain" description="HD" evidence="9">
    <location>
        <begin position="432"/>
        <end position="545"/>
    </location>
</feature>
<dbReference type="Pfam" id="PF24931">
    <property type="entry name" value="ACT_ACR9_3rd"/>
    <property type="match status" value="1"/>
</dbReference>
<comment type="activity regulation">
    <text evidence="7">Uridylyltransferase (UTase) activity is inhibited by glutamine, while glutamine activates uridylyl-removing (UR) activity.</text>
</comment>
<keyword evidence="1 7" id="KW-0808">Transferase</keyword>
<dbReference type="SUPFAM" id="SSF81593">
    <property type="entry name" value="Nucleotidyltransferase substrate binding subunit/domain"/>
    <property type="match status" value="1"/>
</dbReference>
<dbReference type="NCBIfam" id="TIGR01693">
    <property type="entry name" value="UTase_glnD"/>
    <property type="match status" value="1"/>
</dbReference>
<dbReference type="GO" id="GO:0006808">
    <property type="term" value="P:regulation of nitrogen utilization"/>
    <property type="evidence" value="ECO:0007669"/>
    <property type="project" value="UniProtKB-UniRule"/>
</dbReference>
<dbReference type="HAMAP" id="MF_00277">
    <property type="entry name" value="PII_uridylyl_transf"/>
    <property type="match status" value="1"/>
</dbReference>
<dbReference type="EC" id="2.7.7.59" evidence="7"/>
<keyword evidence="4 7" id="KW-0378">Hydrolase</keyword>
<dbReference type="PROSITE" id="PS51831">
    <property type="entry name" value="HD"/>
    <property type="match status" value="1"/>
</dbReference>
<dbReference type="PANTHER" id="PTHR47320">
    <property type="entry name" value="BIFUNCTIONAL URIDYLYLTRANSFERASE/URIDYLYL-REMOVING ENZYME"/>
    <property type="match status" value="1"/>
</dbReference>
<feature type="domain" description="ACT" evidence="8">
    <location>
        <begin position="657"/>
        <end position="739"/>
    </location>
</feature>
<reference evidence="10" key="1">
    <citation type="journal article" date="2022" name="bioRxiv">
        <title>Thiovibrio frasassiensisgen. nov., sp. nov., an autotrophic, elemental sulfur disproportionating bacterium isolated from sulfidic karst sediment, and proposal of Thiovibrionaceae fam. nov.</title>
        <authorList>
            <person name="Aronson H."/>
            <person name="Thomas C."/>
            <person name="Bhattacharyya M."/>
            <person name="Eckstein S."/>
            <person name="Jensen S."/>
            <person name="Barco R."/>
            <person name="Macalady J."/>
            <person name="Amend J."/>
        </authorList>
    </citation>
    <scope>NUCLEOTIDE SEQUENCE</scope>
    <source>
        <strain evidence="10">RS19-109</strain>
    </source>
</reference>
<evidence type="ECO:0000256" key="2">
    <source>
        <dbReference type="ARBA" id="ARBA00022695"/>
    </source>
</evidence>